<sequence length="146" mass="16596">MKGNKAPGPDGVSVKFFQHYWEIVGDDLAKMVLNFLNNGILLRKFNFTLITLLPKVKKPTCMTQFRPIALCNTVAKMISKMLAIRLKGILPSVISESQSAFVPNRLITDNELLAYETHHFIKHKKTGSVRYMSIKLDMLKACDRIE</sequence>
<dbReference type="InterPro" id="IPR000477">
    <property type="entry name" value="RT_dom"/>
</dbReference>
<feature type="domain" description="Reverse transcriptase" evidence="1">
    <location>
        <begin position="56"/>
        <end position="145"/>
    </location>
</feature>
<dbReference type="EMBL" id="BAABME010015859">
    <property type="protein sequence ID" value="GAA0143325.1"/>
    <property type="molecule type" value="Genomic_DNA"/>
</dbReference>
<comment type="caution">
    <text evidence="2">The sequence shown here is derived from an EMBL/GenBank/DDBJ whole genome shotgun (WGS) entry which is preliminary data.</text>
</comment>
<dbReference type="PANTHER" id="PTHR46890">
    <property type="entry name" value="NON-LTR RETROLELEMENT REVERSE TRANSCRIPTASE-LIKE PROTEIN-RELATED"/>
    <property type="match status" value="1"/>
</dbReference>
<dbReference type="Proteomes" id="UP001454036">
    <property type="component" value="Unassembled WGS sequence"/>
</dbReference>
<reference evidence="2 3" key="1">
    <citation type="submission" date="2024-01" db="EMBL/GenBank/DDBJ databases">
        <title>The complete chloroplast genome sequence of Lithospermum erythrorhizon: insights into the phylogenetic relationship among Boraginaceae species and the maternal lineages of purple gromwells.</title>
        <authorList>
            <person name="Okada T."/>
            <person name="Watanabe K."/>
        </authorList>
    </citation>
    <scope>NUCLEOTIDE SEQUENCE [LARGE SCALE GENOMIC DNA]</scope>
</reference>
<evidence type="ECO:0000259" key="1">
    <source>
        <dbReference type="Pfam" id="PF00078"/>
    </source>
</evidence>
<name>A0AAV3NVF6_LITER</name>
<evidence type="ECO:0000313" key="2">
    <source>
        <dbReference type="EMBL" id="GAA0143325.1"/>
    </source>
</evidence>
<accession>A0AAV3NVF6</accession>
<evidence type="ECO:0000313" key="3">
    <source>
        <dbReference type="Proteomes" id="UP001454036"/>
    </source>
</evidence>
<keyword evidence="3" id="KW-1185">Reference proteome</keyword>
<protein>
    <recommendedName>
        <fullName evidence="1">Reverse transcriptase domain-containing protein</fullName>
    </recommendedName>
</protein>
<dbReference type="InterPro" id="IPR043502">
    <property type="entry name" value="DNA/RNA_pol_sf"/>
</dbReference>
<dbReference type="Pfam" id="PF00078">
    <property type="entry name" value="RVT_1"/>
    <property type="match status" value="1"/>
</dbReference>
<proteinExistence type="predicted"/>
<dbReference type="PANTHER" id="PTHR46890:SF48">
    <property type="entry name" value="RNA-DIRECTED DNA POLYMERASE"/>
    <property type="match status" value="1"/>
</dbReference>
<dbReference type="SUPFAM" id="SSF56672">
    <property type="entry name" value="DNA/RNA polymerases"/>
    <property type="match status" value="1"/>
</dbReference>
<dbReference type="InterPro" id="IPR052343">
    <property type="entry name" value="Retrotransposon-Effector_Assoc"/>
</dbReference>
<dbReference type="AlphaFoldDB" id="A0AAV3NVF6"/>
<organism evidence="2 3">
    <name type="scientific">Lithospermum erythrorhizon</name>
    <name type="common">Purple gromwell</name>
    <name type="synonym">Lithospermum officinale var. erythrorhizon</name>
    <dbReference type="NCBI Taxonomy" id="34254"/>
    <lineage>
        <taxon>Eukaryota</taxon>
        <taxon>Viridiplantae</taxon>
        <taxon>Streptophyta</taxon>
        <taxon>Embryophyta</taxon>
        <taxon>Tracheophyta</taxon>
        <taxon>Spermatophyta</taxon>
        <taxon>Magnoliopsida</taxon>
        <taxon>eudicotyledons</taxon>
        <taxon>Gunneridae</taxon>
        <taxon>Pentapetalae</taxon>
        <taxon>asterids</taxon>
        <taxon>lamiids</taxon>
        <taxon>Boraginales</taxon>
        <taxon>Boraginaceae</taxon>
        <taxon>Boraginoideae</taxon>
        <taxon>Lithospermeae</taxon>
        <taxon>Lithospermum</taxon>
    </lineage>
</organism>
<gene>
    <name evidence="2" type="ORF">LIER_35720</name>
</gene>